<proteinExistence type="predicted"/>
<gene>
    <name evidence="3" type="ORF">PILCRDRAFT_13272</name>
</gene>
<dbReference type="AlphaFoldDB" id="A0A0C3ETB4"/>
<dbReference type="OrthoDB" id="1600564at2759"/>
<dbReference type="SUPFAM" id="SSF52266">
    <property type="entry name" value="SGNH hydrolase"/>
    <property type="match status" value="1"/>
</dbReference>
<dbReference type="PANTHER" id="PTHR45642">
    <property type="entry name" value="GDSL ESTERASE/LIPASE EXL3"/>
    <property type="match status" value="1"/>
</dbReference>
<feature type="chain" id="PRO_5002164126" evidence="2">
    <location>
        <begin position="22"/>
        <end position="299"/>
    </location>
</feature>
<name>A0A0C3ETB4_PILCF</name>
<dbReference type="CDD" id="cd01846">
    <property type="entry name" value="fatty_acyltransferase_like"/>
    <property type="match status" value="1"/>
</dbReference>
<keyword evidence="4" id="KW-1185">Reference proteome</keyword>
<dbReference type="HOGENOM" id="CLU_015101_4_2_1"/>
<evidence type="ECO:0000313" key="3">
    <source>
        <dbReference type="EMBL" id="KIM75765.1"/>
    </source>
</evidence>
<dbReference type="GO" id="GO:0016788">
    <property type="term" value="F:hydrolase activity, acting on ester bonds"/>
    <property type="evidence" value="ECO:0007669"/>
    <property type="project" value="InterPro"/>
</dbReference>
<evidence type="ECO:0000256" key="1">
    <source>
        <dbReference type="ARBA" id="ARBA00022729"/>
    </source>
</evidence>
<dbReference type="Proteomes" id="UP000054166">
    <property type="component" value="Unassembled WGS sequence"/>
</dbReference>
<evidence type="ECO:0000256" key="2">
    <source>
        <dbReference type="SAM" id="SignalP"/>
    </source>
</evidence>
<protein>
    <submittedName>
        <fullName evidence="3">Carbohydrate esterase family 16 protein</fullName>
    </submittedName>
</protein>
<sequence>MLSMLLSLFLSIVLLGSGVSGIDDVNYWFSFGDSYTQTGFVTNGTLPTPGNPLGNPTYPGQTAVGGTNWIDVDTTVYNNSLVLTYNYAYGGATIDASLVTPYEPTVLSLTDQVNEFLDTAAGKPTSTPWTSSNSLFSIWIGINDIGNSYYLSGDRYAFDDTLLNAEFALVQKLCAIILCIRSSYAFCVNEASLTTLDIQMLAQSATSQATEKAIIADFNYKLAERISAFKTNHSWVQTWLWDSNSAFTAVLNSPTSYGFVDVTSYGNPGDFWGNNYHPSSAAHDIWGKEIALLLERTVW</sequence>
<reference evidence="4" key="2">
    <citation type="submission" date="2015-01" db="EMBL/GenBank/DDBJ databases">
        <title>Evolutionary Origins and Diversification of the Mycorrhizal Mutualists.</title>
        <authorList>
            <consortium name="DOE Joint Genome Institute"/>
            <consortium name="Mycorrhizal Genomics Consortium"/>
            <person name="Kohler A."/>
            <person name="Kuo A."/>
            <person name="Nagy L.G."/>
            <person name="Floudas D."/>
            <person name="Copeland A."/>
            <person name="Barry K.W."/>
            <person name="Cichocki N."/>
            <person name="Veneault-Fourrey C."/>
            <person name="LaButti K."/>
            <person name="Lindquist E.A."/>
            <person name="Lipzen A."/>
            <person name="Lundell T."/>
            <person name="Morin E."/>
            <person name="Murat C."/>
            <person name="Riley R."/>
            <person name="Ohm R."/>
            <person name="Sun H."/>
            <person name="Tunlid A."/>
            <person name="Henrissat B."/>
            <person name="Grigoriev I.V."/>
            <person name="Hibbett D.S."/>
            <person name="Martin F."/>
        </authorList>
    </citation>
    <scope>NUCLEOTIDE SEQUENCE [LARGE SCALE GENOMIC DNA]</scope>
    <source>
        <strain evidence="4">F 1598</strain>
    </source>
</reference>
<feature type="signal peptide" evidence="2">
    <location>
        <begin position="1"/>
        <end position="21"/>
    </location>
</feature>
<reference evidence="3 4" key="1">
    <citation type="submission" date="2014-04" db="EMBL/GenBank/DDBJ databases">
        <authorList>
            <consortium name="DOE Joint Genome Institute"/>
            <person name="Kuo A."/>
            <person name="Tarkka M."/>
            <person name="Buscot F."/>
            <person name="Kohler A."/>
            <person name="Nagy L.G."/>
            <person name="Floudas D."/>
            <person name="Copeland A."/>
            <person name="Barry K.W."/>
            <person name="Cichocki N."/>
            <person name="Veneault-Fourrey C."/>
            <person name="LaButti K."/>
            <person name="Lindquist E.A."/>
            <person name="Lipzen A."/>
            <person name="Lundell T."/>
            <person name="Morin E."/>
            <person name="Murat C."/>
            <person name="Sun H."/>
            <person name="Tunlid A."/>
            <person name="Henrissat B."/>
            <person name="Grigoriev I.V."/>
            <person name="Hibbett D.S."/>
            <person name="Martin F."/>
            <person name="Nordberg H.P."/>
            <person name="Cantor M.N."/>
            <person name="Hua S.X."/>
        </authorList>
    </citation>
    <scope>NUCLEOTIDE SEQUENCE [LARGE SCALE GENOMIC DNA]</scope>
    <source>
        <strain evidence="3 4">F 1598</strain>
    </source>
</reference>
<organism evidence="3 4">
    <name type="scientific">Piloderma croceum (strain F 1598)</name>
    <dbReference type="NCBI Taxonomy" id="765440"/>
    <lineage>
        <taxon>Eukaryota</taxon>
        <taxon>Fungi</taxon>
        <taxon>Dikarya</taxon>
        <taxon>Basidiomycota</taxon>
        <taxon>Agaricomycotina</taxon>
        <taxon>Agaricomycetes</taxon>
        <taxon>Agaricomycetidae</taxon>
        <taxon>Atheliales</taxon>
        <taxon>Atheliaceae</taxon>
        <taxon>Piloderma</taxon>
    </lineage>
</organism>
<dbReference type="InParanoid" id="A0A0C3ETB4"/>
<accession>A0A0C3ETB4</accession>
<dbReference type="STRING" id="765440.A0A0C3ETB4"/>
<dbReference type="InterPro" id="IPR050592">
    <property type="entry name" value="GDSL_lipolytic_enzyme"/>
</dbReference>
<dbReference type="InterPro" id="IPR001087">
    <property type="entry name" value="GDSL"/>
</dbReference>
<evidence type="ECO:0000313" key="4">
    <source>
        <dbReference type="Proteomes" id="UP000054166"/>
    </source>
</evidence>
<dbReference type="EMBL" id="KN833042">
    <property type="protein sequence ID" value="KIM75765.1"/>
    <property type="molecule type" value="Genomic_DNA"/>
</dbReference>
<keyword evidence="1 2" id="KW-0732">Signal</keyword>
<dbReference type="PANTHER" id="PTHR45642:SF139">
    <property type="entry name" value="SGNH HYDROLASE-TYPE ESTERASE DOMAIN-CONTAINING PROTEIN"/>
    <property type="match status" value="1"/>
</dbReference>
<dbReference type="InterPro" id="IPR036514">
    <property type="entry name" value="SGNH_hydro_sf"/>
</dbReference>
<dbReference type="Gene3D" id="3.40.50.1110">
    <property type="entry name" value="SGNH hydrolase"/>
    <property type="match status" value="1"/>
</dbReference>
<dbReference type="Pfam" id="PF00657">
    <property type="entry name" value="Lipase_GDSL"/>
    <property type="match status" value="1"/>
</dbReference>